<dbReference type="HOGENOM" id="CLU_091155_0_0_1"/>
<accession>A2XI30</accession>
<organism evidence="2 3">
    <name type="scientific">Oryza sativa subsp. indica</name>
    <name type="common">Rice</name>
    <dbReference type="NCBI Taxonomy" id="39946"/>
    <lineage>
        <taxon>Eukaryota</taxon>
        <taxon>Viridiplantae</taxon>
        <taxon>Streptophyta</taxon>
        <taxon>Embryophyta</taxon>
        <taxon>Tracheophyta</taxon>
        <taxon>Spermatophyta</taxon>
        <taxon>Magnoliopsida</taxon>
        <taxon>Liliopsida</taxon>
        <taxon>Poales</taxon>
        <taxon>Poaceae</taxon>
        <taxon>BOP clade</taxon>
        <taxon>Oryzoideae</taxon>
        <taxon>Oryzeae</taxon>
        <taxon>Oryzinae</taxon>
        <taxon>Oryza</taxon>
        <taxon>Oryza sativa</taxon>
    </lineage>
</organism>
<dbReference type="OMA" id="AIRQMCD"/>
<gene>
    <name evidence="2" type="ORF">OsI_12079</name>
</gene>
<name>A2XI30_ORYSI</name>
<evidence type="ECO:0000256" key="1">
    <source>
        <dbReference type="SAM" id="Coils"/>
    </source>
</evidence>
<keyword evidence="3" id="KW-1185">Reference proteome</keyword>
<evidence type="ECO:0000313" key="3">
    <source>
        <dbReference type="Proteomes" id="UP000007015"/>
    </source>
</evidence>
<dbReference type="AlphaFoldDB" id="A2XI30"/>
<sequence>MASPSGVATKAEAEAEAEAVANHLAELRARLAMILSDAEAARATLDEAAGLLREEIRATDHVLLARAFSAIAPRDGPDHLAAAAKLAARVFSDAPLLPGKIRAAMDLVASVYALPPQRTGTLQDARLTLGAVHPEPRHPTGRRDLGTWLAWSARNEEAFTEAAAAEVRLMSAIREAKHAVRVHRVYQAQSRRREVAWEAKQILSTATEEVDAASVAIRQMRDALAAEEQIVREAIGEAAAP</sequence>
<dbReference type="Proteomes" id="UP000007015">
    <property type="component" value="Chromosome 3"/>
</dbReference>
<dbReference type="Gramene" id="BGIOSGA010515-TA">
    <property type="protein sequence ID" value="BGIOSGA010515-PA"/>
    <property type="gene ID" value="BGIOSGA010515"/>
</dbReference>
<dbReference type="EMBL" id="CM000128">
    <property type="protein sequence ID" value="EAY90490.1"/>
    <property type="molecule type" value="Genomic_DNA"/>
</dbReference>
<feature type="coiled-coil region" evidence="1">
    <location>
        <begin position="10"/>
        <end position="44"/>
    </location>
</feature>
<protein>
    <submittedName>
        <fullName evidence="2">Uncharacterized protein</fullName>
    </submittedName>
</protein>
<reference evidence="2 3" key="1">
    <citation type="journal article" date="2005" name="PLoS Biol.">
        <title>The genomes of Oryza sativa: a history of duplications.</title>
        <authorList>
            <person name="Yu J."/>
            <person name="Wang J."/>
            <person name="Lin W."/>
            <person name="Li S."/>
            <person name="Li H."/>
            <person name="Zhou J."/>
            <person name="Ni P."/>
            <person name="Dong W."/>
            <person name="Hu S."/>
            <person name="Zeng C."/>
            <person name="Zhang J."/>
            <person name="Zhang Y."/>
            <person name="Li R."/>
            <person name="Xu Z."/>
            <person name="Li S."/>
            <person name="Li X."/>
            <person name="Zheng H."/>
            <person name="Cong L."/>
            <person name="Lin L."/>
            <person name="Yin J."/>
            <person name="Geng J."/>
            <person name="Li G."/>
            <person name="Shi J."/>
            <person name="Liu J."/>
            <person name="Lv H."/>
            <person name="Li J."/>
            <person name="Wang J."/>
            <person name="Deng Y."/>
            <person name="Ran L."/>
            <person name="Shi X."/>
            <person name="Wang X."/>
            <person name="Wu Q."/>
            <person name="Li C."/>
            <person name="Ren X."/>
            <person name="Wang J."/>
            <person name="Wang X."/>
            <person name="Li D."/>
            <person name="Liu D."/>
            <person name="Zhang X."/>
            <person name="Ji Z."/>
            <person name="Zhao W."/>
            <person name="Sun Y."/>
            <person name="Zhang Z."/>
            <person name="Bao J."/>
            <person name="Han Y."/>
            <person name="Dong L."/>
            <person name="Ji J."/>
            <person name="Chen P."/>
            <person name="Wu S."/>
            <person name="Liu J."/>
            <person name="Xiao Y."/>
            <person name="Bu D."/>
            <person name="Tan J."/>
            <person name="Yang L."/>
            <person name="Ye C."/>
            <person name="Zhang J."/>
            <person name="Xu J."/>
            <person name="Zhou Y."/>
            <person name="Yu Y."/>
            <person name="Zhang B."/>
            <person name="Zhuang S."/>
            <person name="Wei H."/>
            <person name="Liu B."/>
            <person name="Lei M."/>
            <person name="Yu H."/>
            <person name="Li Y."/>
            <person name="Xu H."/>
            <person name="Wei S."/>
            <person name="He X."/>
            <person name="Fang L."/>
            <person name="Zhang Z."/>
            <person name="Zhang Y."/>
            <person name="Huang X."/>
            <person name="Su Z."/>
            <person name="Tong W."/>
            <person name="Li J."/>
            <person name="Tong Z."/>
            <person name="Li S."/>
            <person name="Ye J."/>
            <person name="Wang L."/>
            <person name="Fang L."/>
            <person name="Lei T."/>
            <person name="Chen C."/>
            <person name="Chen H."/>
            <person name="Xu Z."/>
            <person name="Li H."/>
            <person name="Huang H."/>
            <person name="Zhang F."/>
            <person name="Xu H."/>
            <person name="Li N."/>
            <person name="Zhao C."/>
            <person name="Li S."/>
            <person name="Dong L."/>
            <person name="Huang Y."/>
            <person name="Li L."/>
            <person name="Xi Y."/>
            <person name="Qi Q."/>
            <person name="Li W."/>
            <person name="Zhang B."/>
            <person name="Hu W."/>
            <person name="Zhang Y."/>
            <person name="Tian X."/>
            <person name="Jiao Y."/>
            <person name="Liang X."/>
            <person name="Jin J."/>
            <person name="Gao L."/>
            <person name="Zheng W."/>
            <person name="Hao B."/>
            <person name="Liu S."/>
            <person name="Wang W."/>
            <person name="Yuan L."/>
            <person name="Cao M."/>
            <person name="McDermott J."/>
            <person name="Samudrala R."/>
            <person name="Wang J."/>
            <person name="Wong G.K."/>
            <person name="Yang H."/>
        </authorList>
    </citation>
    <scope>NUCLEOTIDE SEQUENCE [LARGE SCALE GENOMIC DNA]</scope>
    <source>
        <strain evidence="3">cv. 93-11</strain>
    </source>
</reference>
<proteinExistence type="predicted"/>
<evidence type="ECO:0000313" key="2">
    <source>
        <dbReference type="EMBL" id="EAY90490.1"/>
    </source>
</evidence>
<keyword evidence="1" id="KW-0175">Coiled coil</keyword>